<name>A0A8X6P9E2_NEPPI</name>
<gene>
    <name evidence="1" type="ORF">NPIL_423821</name>
</gene>
<keyword evidence="2" id="KW-1185">Reference proteome</keyword>
<evidence type="ECO:0000313" key="1">
    <source>
        <dbReference type="EMBL" id="GFT53147.1"/>
    </source>
</evidence>
<evidence type="ECO:0000313" key="2">
    <source>
        <dbReference type="Proteomes" id="UP000887013"/>
    </source>
</evidence>
<dbReference type="AlphaFoldDB" id="A0A8X6P9E2"/>
<sequence>MHFKIKPHQKQELRDKQQHIITSPDFLLFFQKNSQLPMSHFPTRELKDYVQIMLDQPFKPLPFFPVRLLLAVLFHSHGIKKIAPLTIYLLTLPLPARPHTQKTLLPFHVKPIFPSNSRFHGRKANLESFAQVFPGAEKRPYPSFSRLSRTVALKPHLKAPLTAGPMFMGPHFSPFGPNWPRANPSPAAKI</sequence>
<dbReference type="EMBL" id="BMAW01112552">
    <property type="protein sequence ID" value="GFT53147.1"/>
    <property type="molecule type" value="Genomic_DNA"/>
</dbReference>
<protein>
    <submittedName>
        <fullName evidence="1">Uncharacterized protein</fullName>
    </submittedName>
</protein>
<proteinExistence type="predicted"/>
<accession>A0A8X6P9E2</accession>
<reference evidence="1" key="1">
    <citation type="submission" date="2020-08" db="EMBL/GenBank/DDBJ databases">
        <title>Multicomponent nature underlies the extraordinary mechanical properties of spider dragline silk.</title>
        <authorList>
            <person name="Kono N."/>
            <person name="Nakamura H."/>
            <person name="Mori M."/>
            <person name="Yoshida Y."/>
            <person name="Ohtoshi R."/>
            <person name="Malay A.D."/>
            <person name="Moran D.A.P."/>
            <person name="Tomita M."/>
            <person name="Numata K."/>
            <person name="Arakawa K."/>
        </authorList>
    </citation>
    <scope>NUCLEOTIDE SEQUENCE</scope>
</reference>
<dbReference type="Proteomes" id="UP000887013">
    <property type="component" value="Unassembled WGS sequence"/>
</dbReference>
<dbReference type="OrthoDB" id="10636904at2759"/>
<comment type="caution">
    <text evidence="1">The sequence shown here is derived from an EMBL/GenBank/DDBJ whole genome shotgun (WGS) entry which is preliminary data.</text>
</comment>
<organism evidence="1 2">
    <name type="scientific">Nephila pilipes</name>
    <name type="common">Giant wood spider</name>
    <name type="synonym">Nephila maculata</name>
    <dbReference type="NCBI Taxonomy" id="299642"/>
    <lineage>
        <taxon>Eukaryota</taxon>
        <taxon>Metazoa</taxon>
        <taxon>Ecdysozoa</taxon>
        <taxon>Arthropoda</taxon>
        <taxon>Chelicerata</taxon>
        <taxon>Arachnida</taxon>
        <taxon>Araneae</taxon>
        <taxon>Araneomorphae</taxon>
        <taxon>Entelegynae</taxon>
        <taxon>Araneoidea</taxon>
        <taxon>Nephilidae</taxon>
        <taxon>Nephila</taxon>
    </lineage>
</organism>